<dbReference type="RefSeq" id="WP_121091539.1">
    <property type="nucleotide sequence ID" value="NZ_RBZU01000026.1"/>
</dbReference>
<feature type="region of interest" description="Disordered" evidence="1">
    <location>
        <begin position="51"/>
        <end position="89"/>
    </location>
</feature>
<comment type="caution">
    <text evidence="2">The sequence shown here is derived from an EMBL/GenBank/DDBJ whole genome shotgun (WGS) entry which is preliminary data.</text>
</comment>
<dbReference type="AlphaFoldDB" id="A0A494X5Z2"/>
<dbReference type="EMBL" id="RBZU01000026">
    <property type="protein sequence ID" value="RKP43656.1"/>
    <property type="molecule type" value="Genomic_DNA"/>
</dbReference>
<keyword evidence="3" id="KW-1185">Reference proteome</keyword>
<accession>A0A494X5Z2</accession>
<evidence type="ECO:0000313" key="3">
    <source>
        <dbReference type="Proteomes" id="UP000270342"/>
    </source>
</evidence>
<proteinExistence type="predicted"/>
<name>A0A494X5Z2_9BURK</name>
<protein>
    <submittedName>
        <fullName evidence="2">Uncharacterized protein</fullName>
    </submittedName>
</protein>
<sequence>MKTAEDSSTDFEENARLNAALDVIGALSVLTRVLTHCGLAEALPSPVAVNHSRKNLADTGPISRSSIGKGGDSGAGRVPLVLSRNNALS</sequence>
<gene>
    <name evidence="2" type="ORF">D7S86_28640</name>
</gene>
<organism evidence="2 3">
    <name type="scientific">Pararobbsia silviterrae</name>
    <dbReference type="NCBI Taxonomy" id="1792498"/>
    <lineage>
        <taxon>Bacteria</taxon>
        <taxon>Pseudomonadati</taxon>
        <taxon>Pseudomonadota</taxon>
        <taxon>Betaproteobacteria</taxon>
        <taxon>Burkholderiales</taxon>
        <taxon>Burkholderiaceae</taxon>
        <taxon>Pararobbsia</taxon>
    </lineage>
</organism>
<evidence type="ECO:0000256" key="1">
    <source>
        <dbReference type="SAM" id="MobiDB-lite"/>
    </source>
</evidence>
<evidence type="ECO:0000313" key="2">
    <source>
        <dbReference type="EMBL" id="RKP43656.1"/>
    </source>
</evidence>
<dbReference type="Proteomes" id="UP000270342">
    <property type="component" value="Unassembled WGS sequence"/>
</dbReference>
<reference evidence="2 3" key="1">
    <citation type="submission" date="2018-10" db="EMBL/GenBank/DDBJ databases">
        <title>Robbsia sp. DHC34, isolated from soil.</title>
        <authorList>
            <person name="Gao Z.-H."/>
            <person name="Qiu L.-H."/>
        </authorList>
    </citation>
    <scope>NUCLEOTIDE SEQUENCE [LARGE SCALE GENOMIC DNA]</scope>
    <source>
        <strain evidence="2 3">DHC34</strain>
    </source>
</reference>